<sequence>MFLTELSLGNAHARPRPKPQSLHPCDVRDTTRTSSGTCNKHNGVSSCQESCFNGGVKGSTYGTCVTSPKGKVCTCYNCKL</sequence>
<keyword evidence="3" id="KW-1185">Reference proteome</keyword>
<proteinExistence type="predicted"/>
<dbReference type="AlphaFoldDB" id="A0A8T1XJ41"/>
<dbReference type="Proteomes" id="UP000694240">
    <property type="component" value="Chromosome 13"/>
</dbReference>
<evidence type="ECO:0000313" key="2">
    <source>
        <dbReference type="EMBL" id="KAG7534202.1"/>
    </source>
</evidence>
<protein>
    <submittedName>
        <fullName evidence="2">Uncharacterized protein</fullName>
    </submittedName>
</protein>
<evidence type="ECO:0000313" key="3">
    <source>
        <dbReference type="Proteomes" id="UP000694240"/>
    </source>
</evidence>
<comment type="caution">
    <text evidence="2">The sequence shown here is derived from an EMBL/GenBank/DDBJ whole genome shotgun (WGS) entry which is preliminary data.</text>
</comment>
<feature type="compositionally biased region" description="Polar residues" evidence="1">
    <location>
        <begin position="32"/>
        <end position="44"/>
    </location>
</feature>
<name>A0A8T1XJ41_9BRAS</name>
<accession>A0A8T1XJ41</accession>
<dbReference type="EMBL" id="JAEFBK010000013">
    <property type="protein sequence ID" value="KAG7534202.1"/>
    <property type="molecule type" value="Genomic_DNA"/>
</dbReference>
<feature type="region of interest" description="Disordered" evidence="1">
    <location>
        <begin position="1"/>
        <end position="44"/>
    </location>
</feature>
<evidence type="ECO:0000256" key="1">
    <source>
        <dbReference type="SAM" id="MobiDB-lite"/>
    </source>
</evidence>
<organism evidence="2 3">
    <name type="scientific">Arabidopsis thaliana x Arabidopsis arenosa</name>
    <dbReference type="NCBI Taxonomy" id="1240361"/>
    <lineage>
        <taxon>Eukaryota</taxon>
        <taxon>Viridiplantae</taxon>
        <taxon>Streptophyta</taxon>
        <taxon>Embryophyta</taxon>
        <taxon>Tracheophyta</taxon>
        <taxon>Spermatophyta</taxon>
        <taxon>Magnoliopsida</taxon>
        <taxon>eudicotyledons</taxon>
        <taxon>Gunneridae</taxon>
        <taxon>Pentapetalae</taxon>
        <taxon>rosids</taxon>
        <taxon>malvids</taxon>
        <taxon>Brassicales</taxon>
        <taxon>Brassicaceae</taxon>
        <taxon>Camelineae</taxon>
        <taxon>Arabidopsis</taxon>
    </lineage>
</organism>
<reference evidence="2 3" key="1">
    <citation type="submission" date="2020-12" db="EMBL/GenBank/DDBJ databases">
        <title>Concerted genomic and epigenomic changes stabilize Arabidopsis allopolyploids.</title>
        <authorList>
            <person name="Chen Z."/>
        </authorList>
    </citation>
    <scope>NUCLEOTIDE SEQUENCE [LARGE SCALE GENOMIC DNA]</scope>
    <source>
        <strain evidence="2">Allo738</strain>
        <tissue evidence="2">Leaf</tissue>
    </source>
</reference>
<gene>
    <name evidence="2" type="ORF">ISN45_Aa08g017820</name>
</gene>